<dbReference type="EMBL" id="JAQNDO010000001">
    <property type="protein sequence ID" value="MDC0741485.1"/>
    <property type="molecule type" value="Genomic_DNA"/>
</dbReference>
<name>A0ABT5EI51_9BACT</name>
<evidence type="ECO:0000313" key="6">
    <source>
        <dbReference type="EMBL" id="MDC0741485.1"/>
    </source>
</evidence>
<dbReference type="RefSeq" id="WP_271916746.1">
    <property type="nucleotide sequence ID" value="NZ_JAQNDO010000001.1"/>
</dbReference>
<evidence type="ECO:0000256" key="5">
    <source>
        <dbReference type="ARBA" id="ARBA00030001"/>
    </source>
</evidence>
<gene>
    <name evidence="6" type="ORF">POL67_09025</name>
</gene>
<dbReference type="SUPFAM" id="SSF158568">
    <property type="entry name" value="AF1862-like"/>
    <property type="match status" value="1"/>
</dbReference>
<evidence type="ECO:0000256" key="4">
    <source>
        <dbReference type="ARBA" id="ARBA00023118"/>
    </source>
</evidence>
<proteinExistence type="inferred from homology"/>
<evidence type="ECO:0000256" key="2">
    <source>
        <dbReference type="ARBA" id="ARBA00006161"/>
    </source>
</evidence>
<evidence type="ECO:0000256" key="3">
    <source>
        <dbReference type="ARBA" id="ARBA00022490"/>
    </source>
</evidence>
<keyword evidence="7" id="KW-1185">Reference proteome</keyword>
<dbReference type="Pfam" id="PF09701">
    <property type="entry name" value="Cas_Cmr5"/>
    <property type="match status" value="1"/>
</dbReference>
<protein>
    <recommendedName>
        <fullName evidence="5">CRISPR type III-B/RAMP module-associated protein Cmr5</fullName>
    </recommendedName>
</protein>
<comment type="caution">
    <text evidence="6">The sequence shown here is derived from an EMBL/GenBank/DDBJ whole genome shotgun (WGS) entry which is preliminary data.</text>
</comment>
<organism evidence="6 7">
    <name type="scientific">Polyangium mundeleinium</name>
    <dbReference type="NCBI Taxonomy" id="2995306"/>
    <lineage>
        <taxon>Bacteria</taxon>
        <taxon>Pseudomonadati</taxon>
        <taxon>Myxococcota</taxon>
        <taxon>Polyangia</taxon>
        <taxon>Polyangiales</taxon>
        <taxon>Polyangiaceae</taxon>
        <taxon>Polyangium</taxon>
    </lineage>
</organism>
<sequence length="123" mass="13725">MPRTRDQERALHAYARVKAAVEAGLKDEYKVLVHGLAPTVQRNGLAAAISFIEREKPRTKAAGRFLDDLAAASLPHLDGRKGDTLPGDIRGLQVPEYMLVTREVLKLAIWFRRAVQATIPERK</sequence>
<dbReference type="InterPro" id="IPR010160">
    <property type="entry name" value="CRISPR-assoc_prot_Cmr5"/>
</dbReference>
<accession>A0ABT5EI51</accession>
<evidence type="ECO:0000313" key="7">
    <source>
        <dbReference type="Proteomes" id="UP001221411"/>
    </source>
</evidence>
<dbReference type="Proteomes" id="UP001221411">
    <property type="component" value="Unassembled WGS sequence"/>
</dbReference>
<dbReference type="Gene3D" id="1.10.520.30">
    <property type="entry name" value="AF1862-like domain"/>
    <property type="match status" value="1"/>
</dbReference>
<keyword evidence="3" id="KW-0963">Cytoplasm</keyword>
<reference evidence="6 7" key="1">
    <citation type="submission" date="2022-11" db="EMBL/GenBank/DDBJ databases">
        <title>Minimal conservation of predation-associated metabolite biosynthetic gene clusters underscores biosynthetic potential of Myxococcota including descriptions for ten novel species: Archangium lansinium sp. nov., Myxococcus landrumus sp. nov., Nannocystis bai.</title>
        <authorList>
            <person name="Ahearne A."/>
            <person name="Stevens C."/>
            <person name="Dowd S."/>
        </authorList>
    </citation>
    <scope>NUCLEOTIDE SEQUENCE [LARGE SCALE GENOMIC DNA]</scope>
    <source>
        <strain evidence="6 7">RJM3</strain>
    </source>
</reference>
<evidence type="ECO:0000256" key="1">
    <source>
        <dbReference type="ARBA" id="ARBA00004496"/>
    </source>
</evidence>
<dbReference type="InterPro" id="IPR023101">
    <property type="entry name" value="AF1862-like_dom_sf"/>
</dbReference>
<comment type="similarity">
    <text evidence="2">Belongs to the CRISPR system Cmr5 family.</text>
</comment>
<comment type="subcellular location">
    <subcellularLocation>
        <location evidence="1">Cytoplasm</location>
    </subcellularLocation>
</comment>
<keyword evidence="4" id="KW-0051">Antiviral defense</keyword>